<organism evidence="3 4">
    <name type="scientific">Alteromonas australica</name>
    <dbReference type="NCBI Taxonomy" id="589873"/>
    <lineage>
        <taxon>Bacteria</taxon>
        <taxon>Pseudomonadati</taxon>
        <taxon>Pseudomonadota</taxon>
        <taxon>Gammaproteobacteria</taxon>
        <taxon>Alteromonadales</taxon>
        <taxon>Alteromonadaceae</taxon>
        <taxon>Alteromonas/Salinimonas group</taxon>
        <taxon>Alteromonas</taxon>
    </lineage>
</organism>
<protein>
    <submittedName>
        <fullName evidence="3">Helicase</fullName>
    </submittedName>
</protein>
<dbReference type="PROSITE" id="PS51194">
    <property type="entry name" value="HELICASE_CTER"/>
    <property type="match status" value="1"/>
</dbReference>
<dbReference type="PANTHER" id="PTHR47396:SF1">
    <property type="entry name" value="ATP-DEPENDENT HELICASE IRC3-RELATED"/>
    <property type="match status" value="1"/>
</dbReference>
<keyword evidence="3" id="KW-0347">Helicase</keyword>
<dbReference type="Proteomes" id="UP000263517">
    <property type="component" value="Unassembled WGS sequence"/>
</dbReference>
<evidence type="ECO:0000313" key="3">
    <source>
        <dbReference type="EMBL" id="HAW75260.1"/>
    </source>
</evidence>
<dbReference type="InterPro" id="IPR027417">
    <property type="entry name" value="P-loop_NTPase"/>
</dbReference>
<dbReference type="AlphaFoldDB" id="A0A350P1U3"/>
<dbReference type="EMBL" id="DNAN01000201">
    <property type="protein sequence ID" value="HAW75260.1"/>
    <property type="molecule type" value="Genomic_DNA"/>
</dbReference>
<dbReference type="GO" id="GO:0004386">
    <property type="term" value="F:helicase activity"/>
    <property type="evidence" value="ECO:0007669"/>
    <property type="project" value="UniProtKB-KW"/>
</dbReference>
<dbReference type="Gene3D" id="3.40.50.300">
    <property type="entry name" value="P-loop containing nucleotide triphosphate hydrolases"/>
    <property type="match status" value="2"/>
</dbReference>
<dbReference type="PROSITE" id="PS51192">
    <property type="entry name" value="HELICASE_ATP_BIND_1"/>
    <property type="match status" value="1"/>
</dbReference>
<dbReference type="Pfam" id="PF04851">
    <property type="entry name" value="ResIII"/>
    <property type="match status" value="1"/>
</dbReference>
<dbReference type="InterPro" id="IPR050742">
    <property type="entry name" value="Helicase_Restrict-Modif_Enz"/>
</dbReference>
<dbReference type="PANTHER" id="PTHR47396">
    <property type="entry name" value="TYPE I RESTRICTION ENZYME ECOKI R PROTEIN"/>
    <property type="match status" value="1"/>
</dbReference>
<dbReference type="GO" id="GO:0003677">
    <property type="term" value="F:DNA binding"/>
    <property type="evidence" value="ECO:0007669"/>
    <property type="project" value="InterPro"/>
</dbReference>
<dbReference type="SMART" id="SM00490">
    <property type="entry name" value="HELICc"/>
    <property type="match status" value="1"/>
</dbReference>
<evidence type="ECO:0000313" key="4">
    <source>
        <dbReference type="Proteomes" id="UP000263517"/>
    </source>
</evidence>
<dbReference type="InterPro" id="IPR001650">
    <property type="entry name" value="Helicase_C-like"/>
</dbReference>
<dbReference type="InterPro" id="IPR014001">
    <property type="entry name" value="Helicase_ATP-bd"/>
</dbReference>
<dbReference type="GO" id="GO:0016787">
    <property type="term" value="F:hydrolase activity"/>
    <property type="evidence" value="ECO:0007669"/>
    <property type="project" value="InterPro"/>
</dbReference>
<dbReference type="SMART" id="SM00487">
    <property type="entry name" value="DEXDc"/>
    <property type="match status" value="1"/>
</dbReference>
<name>A0A350P1U3_9ALTE</name>
<keyword evidence="3" id="KW-0378">Hydrolase</keyword>
<sequence>MILREYQEVAVNDASDALDKHNNTLVVAPTGAGKTIMLSALVGKRYKSSQNVLVLQHRDELVSQNSNKFHLVNPSLKTSEVNAASKDWSGDAVFAMVQTLCREKNLDNMPKVDLIVVDEAHHTIADTYQRIINAAKKANEGVQIVGFTATPNRGDKQGLRSVFTNCSHQIEISTLIREGFLVPPKTYVIDVGVRSELSEVRKTISDFDMAQVERIMNRRAINKRVVEEWDDKAGDRQTIVFCSTVQHAEDLCEEFVAYGIDAATVTGDTPKDEREQILHDLSTGHVQVVVNVAVLTEGFDAPPVSCIVLTRPCSYKATMVQMIGRGLRTVDQEEYPGIIKSDCIVMDFGTSVLTHGSLDDAVNLDGGQSDVGGEAPVKICSNCDAEIPLNVRECPICGHEIERPKPEMLEDFVLTEVDLTERSPFRWIDLFGNGVCLSASGFNGFALIANVDGLCIAVVKRKEGKTRVISIGTKRQVVAAADDFMRQNETGDSAKKTKRWLNDAVSPKQRELLNKYGVTVSSLDFSWTKYRAACMLNYVWNKAFIDNLVDNIVLEKKSA</sequence>
<evidence type="ECO:0000259" key="2">
    <source>
        <dbReference type="PROSITE" id="PS51194"/>
    </source>
</evidence>
<reference evidence="3 4" key="1">
    <citation type="journal article" date="2018" name="Nat. Biotechnol.">
        <title>A standardized bacterial taxonomy based on genome phylogeny substantially revises the tree of life.</title>
        <authorList>
            <person name="Parks D.H."/>
            <person name="Chuvochina M."/>
            <person name="Waite D.W."/>
            <person name="Rinke C."/>
            <person name="Skarshewski A."/>
            <person name="Chaumeil P.A."/>
            <person name="Hugenholtz P."/>
        </authorList>
    </citation>
    <scope>NUCLEOTIDE SEQUENCE [LARGE SCALE GENOMIC DNA]</scope>
    <source>
        <strain evidence="3">UBA11978</strain>
    </source>
</reference>
<keyword evidence="3" id="KW-0547">Nucleotide-binding</keyword>
<proteinExistence type="predicted"/>
<accession>A0A350P1U3</accession>
<feature type="domain" description="Helicase C-terminal" evidence="2">
    <location>
        <begin position="220"/>
        <end position="378"/>
    </location>
</feature>
<dbReference type="GO" id="GO:0005829">
    <property type="term" value="C:cytosol"/>
    <property type="evidence" value="ECO:0007669"/>
    <property type="project" value="TreeGrafter"/>
</dbReference>
<keyword evidence="3" id="KW-0067">ATP-binding</keyword>
<gene>
    <name evidence="3" type="ORF">DCW74_05920</name>
</gene>
<dbReference type="SUPFAM" id="SSF52540">
    <property type="entry name" value="P-loop containing nucleoside triphosphate hydrolases"/>
    <property type="match status" value="1"/>
</dbReference>
<dbReference type="GO" id="GO:0005524">
    <property type="term" value="F:ATP binding"/>
    <property type="evidence" value="ECO:0007669"/>
    <property type="project" value="InterPro"/>
</dbReference>
<comment type="caution">
    <text evidence="3">The sequence shown here is derived from an EMBL/GenBank/DDBJ whole genome shotgun (WGS) entry which is preliminary data.</text>
</comment>
<feature type="domain" description="Helicase ATP-binding" evidence="1">
    <location>
        <begin position="15"/>
        <end position="169"/>
    </location>
</feature>
<dbReference type="Pfam" id="PF00271">
    <property type="entry name" value="Helicase_C"/>
    <property type="match status" value="1"/>
</dbReference>
<dbReference type="InterPro" id="IPR006935">
    <property type="entry name" value="Helicase/UvrB_N"/>
</dbReference>
<evidence type="ECO:0000259" key="1">
    <source>
        <dbReference type="PROSITE" id="PS51192"/>
    </source>
</evidence>